<dbReference type="EMBL" id="CP060715">
    <property type="protein sequence ID" value="QNN59825.1"/>
    <property type="molecule type" value="Genomic_DNA"/>
</dbReference>
<dbReference type="InterPro" id="IPR006114">
    <property type="entry name" value="6PGDH_C"/>
</dbReference>
<evidence type="ECO:0000256" key="4">
    <source>
        <dbReference type="ARBA" id="ARBA00023002"/>
    </source>
</evidence>
<organism evidence="12 13">
    <name type="scientific">Erysipelothrix inopinata</name>
    <dbReference type="NCBI Taxonomy" id="225084"/>
    <lineage>
        <taxon>Bacteria</taxon>
        <taxon>Bacillati</taxon>
        <taxon>Bacillota</taxon>
        <taxon>Erysipelotrichia</taxon>
        <taxon>Erysipelotrichales</taxon>
        <taxon>Erysipelotrichaceae</taxon>
        <taxon>Erysipelothrix</taxon>
    </lineage>
</organism>
<comment type="catalytic activity">
    <reaction evidence="7 10">
        <text>6-phospho-D-gluconate + NADP(+) = D-ribulose 5-phosphate + CO2 + NADPH</text>
        <dbReference type="Rhea" id="RHEA:10116"/>
        <dbReference type="ChEBI" id="CHEBI:16526"/>
        <dbReference type="ChEBI" id="CHEBI:57783"/>
        <dbReference type="ChEBI" id="CHEBI:58121"/>
        <dbReference type="ChEBI" id="CHEBI:58349"/>
        <dbReference type="ChEBI" id="CHEBI:58759"/>
        <dbReference type="EC" id="1.1.1.44"/>
    </reaction>
</comment>
<dbReference type="InterPro" id="IPR036291">
    <property type="entry name" value="NAD(P)-bd_dom_sf"/>
</dbReference>
<dbReference type="PANTHER" id="PTHR11811">
    <property type="entry name" value="6-PHOSPHOGLUCONATE DEHYDROGENASE"/>
    <property type="match status" value="1"/>
</dbReference>
<feature type="active site" description="Proton donor" evidence="8">
    <location>
        <position position="187"/>
    </location>
</feature>
<dbReference type="InterPro" id="IPR013328">
    <property type="entry name" value="6PGD_dom2"/>
</dbReference>
<dbReference type="EC" id="1.1.1.44" evidence="7 10"/>
<dbReference type="Pfam" id="PF03446">
    <property type="entry name" value="NAD_binding_2"/>
    <property type="match status" value="1"/>
</dbReference>
<dbReference type="Gene3D" id="1.10.1040.10">
    <property type="entry name" value="N-(1-d-carboxylethyl)-l-norvaline Dehydrogenase, domain 2"/>
    <property type="match status" value="1"/>
</dbReference>
<feature type="domain" description="6-phosphogluconate dehydrogenase C-terminal" evidence="11">
    <location>
        <begin position="176"/>
        <end position="456"/>
    </location>
</feature>
<evidence type="ECO:0000256" key="1">
    <source>
        <dbReference type="ARBA" id="ARBA00008419"/>
    </source>
</evidence>
<dbReference type="PIRSF" id="PIRSF000109">
    <property type="entry name" value="6PGD"/>
    <property type="match status" value="1"/>
</dbReference>
<dbReference type="SUPFAM" id="SSF48179">
    <property type="entry name" value="6-phosphogluconate dehydrogenase C-terminal domain-like"/>
    <property type="match status" value="1"/>
</dbReference>
<comment type="subunit">
    <text evidence="2 7">Homodimer.</text>
</comment>
<comment type="pathway">
    <text evidence="7 10">Carbohydrate degradation; pentose phosphate pathway; D-ribulose 5-phosphate from D-glucose 6-phosphate (oxidative stage): step 3/3.</text>
</comment>
<dbReference type="Gene3D" id="3.40.50.720">
    <property type="entry name" value="NAD(P)-binding Rossmann-like Domain"/>
    <property type="match status" value="1"/>
</dbReference>
<proteinExistence type="inferred from homology"/>
<dbReference type="InterPro" id="IPR006113">
    <property type="entry name" value="6PGDH_Gnd/GntZ"/>
</dbReference>
<dbReference type="AlphaFoldDB" id="A0A7G9RW50"/>
<feature type="binding site" description="in other chain" evidence="9">
    <location>
        <begin position="125"/>
        <end position="127"/>
    </location>
    <ligand>
        <name>substrate</name>
        <note>ligand shared between dimeric partners</note>
    </ligand>
</feature>
<keyword evidence="6 7" id="KW-0570">Pentose shunt</keyword>
<evidence type="ECO:0000313" key="13">
    <source>
        <dbReference type="Proteomes" id="UP000515928"/>
    </source>
</evidence>
<evidence type="ECO:0000256" key="9">
    <source>
        <dbReference type="PIRSR" id="PIRSR000109-2"/>
    </source>
</evidence>
<accession>A0A7G9RW50</accession>
<feature type="binding site" description="in other chain" evidence="9">
    <location>
        <position position="188"/>
    </location>
    <ligand>
        <name>substrate</name>
        <note>ligand shared between dimeric partners</note>
    </ligand>
</feature>
<dbReference type="InterPro" id="IPR008927">
    <property type="entry name" value="6-PGluconate_DH-like_C_sf"/>
</dbReference>
<feature type="binding site" description="in other chain" evidence="9">
    <location>
        <begin position="183"/>
        <end position="184"/>
    </location>
    <ligand>
        <name>substrate</name>
        <note>ligand shared between dimeric partners</note>
    </ligand>
</feature>
<dbReference type="PRINTS" id="PR00076">
    <property type="entry name" value="6PGDHDRGNASE"/>
</dbReference>
<dbReference type="FunFam" id="1.10.1040.10:FF:000032">
    <property type="entry name" value="6-phosphogluconate dehydrogenase, decarboxylating"/>
    <property type="match status" value="1"/>
</dbReference>
<protein>
    <recommendedName>
        <fullName evidence="7 10">6-phosphogluconate dehydrogenase, decarboxylating</fullName>
        <ecNumber evidence="7 10">1.1.1.44</ecNumber>
    </recommendedName>
</protein>
<sequence>MVLNQIGVIGLGVMGSNLTYNLSDHDNFVSVYDRNSNAVNSVSHHKNITGYQNLQEFVASLELPRKIILMVNAGRPVDAVISELQEYLDEGDIIVDGGNSYYRDTLQRQNKCNEKNINFVGMGISGGAEGARYGASLMPSGDESSISILMPFLEDIAAVTEKGDSCVDYIGKEGSGHFIKMVHNGIEYADLQILCDAYAIMKYGLRMSNTEISEVFEGWQQTELQSYLTNIASIVLKEKDEITGKDLIDLISDRAGSKGTGKWTIQYAIEENIPCNTLFSAVDIRNISQRDRNTHQSEVKELSQELNLEILKQAVYASRVFAYMQGFSIMEEASSQYNWNLNFESISKIWGAGCIIQGQLINDIHEDYENNSISSLMHSPNMQTILNDRTNAMRDTLIFSMSKNVCCPVISAAYSDIMATNTPKLSTNLLQGMRDYFGGHTYERIDLEGNYHTNWNTENR</sequence>
<feature type="active site" description="Proton acceptor" evidence="8">
    <location>
        <position position="180"/>
    </location>
</feature>
<feature type="binding site" evidence="9">
    <location>
        <position position="434"/>
    </location>
    <ligand>
        <name>substrate</name>
        <note>ligand shared between dimeric partners</note>
    </ligand>
</feature>
<dbReference type="InterPro" id="IPR006184">
    <property type="entry name" value="6PGdom_BS"/>
</dbReference>
<reference evidence="12 13" key="1">
    <citation type="submission" date="2020-08" db="EMBL/GenBank/DDBJ databases">
        <title>Genome sequence of Erysipelothrix inopinata DSM 15511T.</title>
        <authorList>
            <person name="Hyun D.-W."/>
            <person name="Bae J.-W."/>
        </authorList>
    </citation>
    <scope>NUCLEOTIDE SEQUENCE [LARGE SCALE GENOMIC DNA]</scope>
    <source>
        <strain evidence="12 13">DSM 15511</strain>
    </source>
</reference>
<evidence type="ECO:0000256" key="8">
    <source>
        <dbReference type="PIRSR" id="PIRSR000109-1"/>
    </source>
</evidence>
<dbReference type="SMART" id="SM01350">
    <property type="entry name" value="6PGD"/>
    <property type="match status" value="1"/>
</dbReference>
<keyword evidence="4 7" id="KW-0560">Oxidoreductase</keyword>
<name>A0A7G9RW50_9FIRM</name>
<comment type="similarity">
    <text evidence="1 7 10">Belongs to the 6-phosphogluconate dehydrogenase family.</text>
</comment>
<dbReference type="GO" id="GO:0004616">
    <property type="term" value="F:phosphogluconate dehydrogenase (decarboxylating) activity"/>
    <property type="evidence" value="ECO:0007669"/>
    <property type="project" value="UniProtKB-EC"/>
</dbReference>
<dbReference type="InterPro" id="IPR006183">
    <property type="entry name" value="Pgluconate_DH"/>
</dbReference>
<evidence type="ECO:0000256" key="5">
    <source>
        <dbReference type="ARBA" id="ARBA00023064"/>
    </source>
</evidence>
<evidence type="ECO:0000256" key="7">
    <source>
        <dbReference type="PIRNR" id="PIRNR000109"/>
    </source>
</evidence>
<gene>
    <name evidence="12" type="primary">gndA</name>
    <name evidence="12" type="ORF">H9L01_05380</name>
</gene>
<dbReference type="GO" id="GO:0050661">
    <property type="term" value="F:NADP binding"/>
    <property type="evidence" value="ECO:0007669"/>
    <property type="project" value="InterPro"/>
</dbReference>
<dbReference type="GO" id="GO:0006098">
    <property type="term" value="P:pentose-phosphate shunt"/>
    <property type="evidence" value="ECO:0007669"/>
    <property type="project" value="UniProtKB-UniPathway"/>
</dbReference>
<keyword evidence="13" id="KW-1185">Reference proteome</keyword>
<feature type="binding site" description="in other chain" evidence="9">
    <location>
        <position position="285"/>
    </location>
    <ligand>
        <name>substrate</name>
        <note>ligand shared between dimeric partners</note>
    </ligand>
</feature>
<evidence type="ECO:0000256" key="3">
    <source>
        <dbReference type="ARBA" id="ARBA00022857"/>
    </source>
</evidence>
<feature type="binding site" evidence="9">
    <location>
        <position position="440"/>
    </location>
    <ligand>
        <name>substrate</name>
        <note>ligand shared between dimeric partners</note>
    </ligand>
</feature>
<dbReference type="KEGG" id="eio:H9L01_05380"/>
<dbReference type="Pfam" id="PF00393">
    <property type="entry name" value="6PGD"/>
    <property type="match status" value="1"/>
</dbReference>
<dbReference type="SUPFAM" id="SSF51735">
    <property type="entry name" value="NAD(P)-binding Rossmann-fold domains"/>
    <property type="match status" value="1"/>
</dbReference>
<evidence type="ECO:0000259" key="11">
    <source>
        <dbReference type="SMART" id="SM01350"/>
    </source>
</evidence>
<feature type="binding site" description="in other chain" evidence="9">
    <location>
        <position position="258"/>
    </location>
    <ligand>
        <name>substrate</name>
        <note>ligand shared between dimeric partners</note>
    </ligand>
</feature>
<dbReference type="UniPathway" id="UPA00115">
    <property type="reaction ID" value="UER00410"/>
</dbReference>
<comment type="function">
    <text evidence="7">Catalyzes the oxidative decarboxylation of 6-phosphogluconate to ribulose 5-phosphate and CO(2), with concomitant reduction of NADP to NADPH.</text>
</comment>
<dbReference type="NCBIfam" id="TIGR00873">
    <property type="entry name" value="gnd"/>
    <property type="match status" value="1"/>
</dbReference>
<evidence type="ECO:0000313" key="12">
    <source>
        <dbReference type="EMBL" id="QNN59825.1"/>
    </source>
</evidence>
<keyword evidence="3 7" id="KW-0521">NADP</keyword>
<dbReference type="Gene3D" id="1.20.5.320">
    <property type="entry name" value="6-Phosphogluconate Dehydrogenase, domain 3"/>
    <property type="match status" value="1"/>
</dbReference>
<evidence type="ECO:0000256" key="2">
    <source>
        <dbReference type="ARBA" id="ARBA00011738"/>
    </source>
</evidence>
<feature type="binding site" description="in other chain" evidence="9">
    <location>
        <position position="99"/>
    </location>
    <ligand>
        <name>substrate</name>
        <note>ligand shared between dimeric partners</note>
    </ligand>
</feature>
<dbReference type="Proteomes" id="UP000515928">
    <property type="component" value="Chromosome"/>
</dbReference>
<dbReference type="GO" id="GO:0019521">
    <property type="term" value="P:D-gluconate metabolic process"/>
    <property type="evidence" value="ECO:0007669"/>
    <property type="project" value="UniProtKB-KW"/>
</dbReference>
<dbReference type="PROSITE" id="PS00461">
    <property type="entry name" value="6PGD"/>
    <property type="match status" value="1"/>
</dbReference>
<dbReference type="NCBIfam" id="NF006765">
    <property type="entry name" value="PRK09287.1"/>
    <property type="match status" value="1"/>
</dbReference>
<evidence type="ECO:0000256" key="10">
    <source>
        <dbReference type="RuleBase" id="RU000485"/>
    </source>
</evidence>
<dbReference type="InterPro" id="IPR006115">
    <property type="entry name" value="6PGDH_NADP-bd"/>
</dbReference>
<dbReference type="RefSeq" id="WP_187532959.1">
    <property type="nucleotide sequence ID" value="NZ_CBCSHU010000012.1"/>
</dbReference>
<evidence type="ECO:0000256" key="6">
    <source>
        <dbReference type="ARBA" id="ARBA00023126"/>
    </source>
</evidence>
<keyword evidence="5 10" id="KW-0311">Gluconate utilization</keyword>